<evidence type="ECO:0008006" key="3">
    <source>
        <dbReference type="Google" id="ProtNLM"/>
    </source>
</evidence>
<accession>A0ABT5ET63</accession>
<reference evidence="1 2" key="1">
    <citation type="submission" date="2022-11" db="EMBL/GenBank/DDBJ databases">
        <title>Minimal conservation of predation-associated metabolite biosynthetic gene clusters underscores biosynthetic potential of Myxococcota including descriptions for ten novel species: Archangium lansinium sp. nov., Myxococcus landrumus sp. nov., Nannocystis bai.</title>
        <authorList>
            <person name="Ahearne A."/>
            <person name="Stevens C."/>
            <person name="Dowd S."/>
        </authorList>
    </citation>
    <scope>NUCLEOTIDE SEQUENCE [LARGE SCALE GENOMIC DNA]</scope>
    <source>
        <strain evidence="1 2">RJM3</strain>
    </source>
</reference>
<proteinExistence type="predicted"/>
<dbReference type="Proteomes" id="UP001221411">
    <property type="component" value="Unassembled WGS sequence"/>
</dbReference>
<organism evidence="1 2">
    <name type="scientific">Polyangium mundeleinium</name>
    <dbReference type="NCBI Taxonomy" id="2995306"/>
    <lineage>
        <taxon>Bacteria</taxon>
        <taxon>Pseudomonadati</taxon>
        <taxon>Myxococcota</taxon>
        <taxon>Polyangia</taxon>
        <taxon>Polyangiales</taxon>
        <taxon>Polyangiaceae</taxon>
        <taxon>Polyangium</taxon>
    </lineage>
</organism>
<dbReference type="Gene3D" id="1.25.40.10">
    <property type="entry name" value="Tetratricopeptide repeat domain"/>
    <property type="match status" value="1"/>
</dbReference>
<dbReference type="InterPro" id="IPR011990">
    <property type="entry name" value="TPR-like_helical_dom_sf"/>
</dbReference>
<dbReference type="RefSeq" id="WP_271920275.1">
    <property type="nucleotide sequence ID" value="NZ_JAQNDO010000001.1"/>
</dbReference>
<dbReference type="EMBL" id="JAQNDO010000001">
    <property type="protein sequence ID" value="MDC0744102.1"/>
    <property type="molecule type" value="Genomic_DNA"/>
</dbReference>
<protein>
    <recommendedName>
        <fullName evidence="3">MalT-like TPR region domain-containing protein</fullName>
    </recommendedName>
</protein>
<evidence type="ECO:0000313" key="1">
    <source>
        <dbReference type="EMBL" id="MDC0744102.1"/>
    </source>
</evidence>
<evidence type="ECO:0000313" key="2">
    <source>
        <dbReference type="Proteomes" id="UP001221411"/>
    </source>
</evidence>
<gene>
    <name evidence="1" type="ORF">POL67_22415</name>
</gene>
<comment type="caution">
    <text evidence="1">The sequence shown here is derived from an EMBL/GenBank/DDBJ whole genome shotgun (WGS) entry which is preliminary data.</text>
</comment>
<name>A0ABT5ET63_9BACT</name>
<keyword evidence="2" id="KW-1185">Reference proteome</keyword>
<dbReference type="SUPFAM" id="SSF48452">
    <property type="entry name" value="TPR-like"/>
    <property type="match status" value="1"/>
</dbReference>
<sequence length="434" mass="46457">MPEVPRAPLTRPGPLARLTEESEHGLDVLRRGLRRASSFALFVVLASDAARAEVLWRLQEWSGQEGLPPLTFFPWGAEAAEAVDAFLLASDRTKPLAGAVVPYAEVLLDEKGGEALRSLNMARDVLGRLIAGPLVLVLPEARAGEFARGADDLWDVRAGTTAVEAEAVAVAAAEADAVAVAELGTGAVAEAEVLRLREIEASGEVAPGALADAWLNVATAFLRAHAFEEAMSATETAEQHARGVGYTTGVIQALGIRAAVFQSIGLPEQSVRVSREALALSTAAGLWWITAASRLRLGKALHAMGALEEALVHLRGALKDFEALGMQQGQALALDEIADTHRARGQLDEALRIRRDEELPHYARTGDVRGLVVGRAEFALTLLARNAPGDREEAARFLLLAHADAERFQLPEAEHIRKVQQEHGLPTEDPPPRP</sequence>